<feature type="domain" description="Putative restriction endonuclease" evidence="1">
    <location>
        <begin position="15"/>
        <end position="154"/>
    </location>
</feature>
<dbReference type="SUPFAM" id="SSF52980">
    <property type="entry name" value="Restriction endonuclease-like"/>
    <property type="match status" value="1"/>
</dbReference>
<keyword evidence="3" id="KW-1185">Reference proteome</keyword>
<dbReference type="EMBL" id="FXUB01000006">
    <property type="protein sequence ID" value="SMP18836.1"/>
    <property type="molecule type" value="Genomic_DNA"/>
</dbReference>
<reference evidence="2 3" key="1">
    <citation type="submission" date="2017-05" db="EMBL/GenBank/DDBJ databases">
        <authorList>
            <person name="Varghese N."/>
            <person name="Submissions S."/>
        </authorList>
    </citation>
    <scope>NUCLEOTIDE SEQUENCE [LARGE SCALE GENOMIC DNA]</scope>
    <source>
        <strain evidence="2 3">DSM 15522</strain>
    </source>
</reference>
<sequence length="181" mass="21358">MGIVSFNEYPRYTYEDYKNWEGKWELIEGIPYAMSPSPGWKHQLVSNKIAWQLEELLKNCEECKALLPVDWKISEDTVVQPDNLVVCYELEDKPYITKTPSLIFEVLSESTALKDREVKFRLYEREGVKYYVIVDPKERIAKVYKLESGRYVKVCDATNEKVKFDLGKCSFEFDFSLVFKF</sequence>
<dbReference type="InterPro" id="IPR012296">
    <property type="entry name" value="Nuclease_put_TT1808"/>
</dbReference>
<gene>
    <name evidence="2" type="ORF">SAMN06265339_1635</name>
</gene>
<dbReference type="CDD" id="cd06260">
    <property type="entry name" value="DUF820-like"/>
    <property type="match status" value="1"/>
</dbReference>
<evidence type="ECO:0000313" key="3">
    <source>
        <dbReference type="Proteomes" id="UP001157911"/>
    </source>
</evidence>
<dbReference type="Proteomes" id="UP001157911">
    <property type="component" value="Unassembled WGS sequence"/>
</dbReference>
<dbReference type="Pfam" id="PF05685">
    <property type="entry name" value="Uma2"/>
    <property type="match status" value="1"/>
</dbReference>
<protein>
    <submittedName>
        <fullName evidence="2">Endonuclease, Uma2 family (Restriction endonuclease fold)</fullName>
    </submittedName>
</protein>
<proteinExistence type="predicted"/>
<name>A0ABY1NUR2_9BACT</name>
<dbReference type="RefSeq" id="WP_283401071.1">
    <property type="nucleotide sequence ID" value="NZ_FXUB01000006.1"/>
</dbReference>
<comment type="caution">
    <text evidence="2">The sequence shown here is derived from an EMBL/GenBank/DDBJ whole genome shotgun (WGS) entry which is preliminary data.</text>
</comment>
<evidence type="ECO:0000259" key="1">
    <source>
        <dbReference type="Pfam" id="PF05685"/>
    </source>
</evidence>
<keyword evidence="2" id="KW-0255">Endonuclease</keyword>
<accession>A0ABY1NUR2</accession>
<keyword evidence="2" id="KW-0378">Hydrolase</keyword>
<dbReference type="InterPro" id="IPR011335">
    <property type="entry name" value="Restrct_endonuc-II-like"/>
</dbReference>
<dbReference type="InterPro" id="IPR008538">
    <property type="entry name" value="Uma2"/>
</dbReference>
<dbReference type="PANTHER" id="PTHR36558:SF1">
    <property type="entry name" value="RESTRICTION ENDONUCLEASE DOMAIN-CONTAINING PROTEIN-RELATED"/>
    <property type="match status" value="1"/>
</dbReference>
<dbReference type="Gene3D" id="3.90.1570.10">
    <property type="entry name" value="tt1808, chain A"/>
    <property type="match status" value="1"/>
</dbReference>
<organism evidence="2 3">
    <name type="scientific">Desulfurobacterium pacificum</name>
    <dbReference type="NCBI Taxonomy" id="240166"/>
    <lineage>
        <taxon>Bacteria</taxon>
        <taxon>Pseudomonadati</taxon>
        <taxon>Aquificota</taxon>
        <taxon>Aquificia</taxon>
        <taxon>Desulfurobacteriales</taxon>
        <taxon>Desulfurobacteriaceae</taxon>
        <taxon>Desulfurobacterium</taxon>
    </lineage>
</organism>
<dbReference type="PANTHER" id="PTHR36558">
    <property type="entry name" value="GLR1098 PROTEIN"/>
    <property type="match status" value="1"/>
</dbReference>
<keyword evidence="2" id="KW-0540">Nuclease</keyword>
<evidence type="ECO:0000313" key="2">
    <source>
        <dbReference type="EMBL" id="SMP18836.1"/>
    </source>
</evidence>
<dbReference type="GO" id="GO:0004519">
    <property type="term" value="F:endonuclease activity"/>
    <property type="evidence" value="ECO:0007669"/>
    <property type="project" value="UniProtKB-KW"/>
</dbReference>